<evidence type="ECO:0000256" key="2">
    <source>
        <dbReference type="ARBA" id="ARBA00029447"/>
    </source>
</evidence>
<feature type="domain" description="Methyl-accepting transducer" evidence="6">
    <location>
        <begin position="356"/>
        <end position="585"/>
    </location>
</feature>
<dbReference type="CDD" id="cd06225">
    <property type="entry name" value="HAMP"/>
    <property type="match status" value="1"/>
</dbReference>
<dbReference type="PANTHER" id="PTHR32089:SF112">
    <property type="entry name" value="LYSOZYME-LIKE PROTEIN-RELATED"/>
    <property type="match status" value="1"/>
</dbReference>
<dbReference type="GO" id="GO:0016020">
    <property type="term" value="C:membrane"/>
    <property type="evidence" value="ECO:0007669"/>
    <property type="project" value="InterPro"/>
</dbReference>
<feature type="transmembrane region" description="Helical" evidence="5">
    <location>
        <begin position="23"/>
        <end position="43"/>
    </location>
</feature>
<dbReference type="PANTHER" id="PTHR32089">
    <property type="entry name" value="METHYL-ACCEPTING CHEMOTAXIS PROTEIN MCPB"/>
    <property type="match status" value="1"/>
</dbReference>
<dbReference type="PROSITE" id="PS50885">
    <property type="entry name" value="HAMP"/>
    <property type="match status" value="1"/>
</dbReference>
<dbReference type="SMART" id="SM00304">
    <property type="entry name" value="HAMP"/>
    <property type="match status" value="2"/>
</dbReference>
<dbReference type="RefSeq" id="WP_090021553.1">
    <property type="nucleotide sequence ID" value="NZ_FNCE01000012.1"/>
</dbReference>
<feature type="coiled-coil region" evidence="4">
    <location>
        <begin position="310"/>
        <end position="352"/>
    </location>
</feature>
<keyword evidence="9" id="KW-1185">Reference proteome</keyword>
<organism evidence="8 9">
    <name type="scientific">Limimonas halophila</name>
    <dbReference type="NCBI Taxonomy" id="1082479"/>
    <lineage>
        <taxon>Bacteria</taxon>
        <taxon>Pseudomonadati</taxon>
        <taxon>Pseudomonadota</taxon>
        <taxon>Alphaproteobacteria</taxon>
        <taxon>Rhodospirillales</taxon>
        <taxon>Rhodovibrionaceae</taxon>
        <taxon>Limimonas</taxon>
    </lineage>
</organism>
<name>A0A1G7U7D3_9PROT</name>
<protein>
    <submittedName>
        <fullName evidence="8">Methyl-accepting chemotaxis protein</fullName>
    </submittedName>
</protein>
<evidence type="ECO:0000256" key="3">
    <source>
        <dbReference type="PROSITE-ProRule" id="PRU00284"/>
    </source>
</evidence>
<keyword evidence="5" id="KW-1133">Transmembrane helix</keyword>
<keyword evidence="1 3" id="KW-0807">Transducer</keyword>
<evidence type="ECO:0000313" key="9">
    <source>
        <dbReference type="Proteomes" id="UP000199415"/>
    </source>
</evidence>
<keyword evidence="5" id="KW-0472">Membrane</keyword>
<dbReference type="Gene3D" id="1.10.287.950">
    <property type="entry name" value="Methyl-accepting chemotaxis protein"/>
    <property type="match status" value="1"/>
</dbReference>
<evidence type="ECO:0000259" key="7">
    <source>
        <dbReference type="PROSITE" id="PS50885"/>
    </source>
</evidence>
<gene>
    <name evidence="8" type="ORF">SAMN05216241_11244</name>
</gene>
<keyword evidence="5" id="KW-0812">Transmembrane</keyword>
<dbReference type="Gene3D" id="6.10.340.10">
    <property type="match status" value="1"/>
</dbReference>
<evidence type="ECO:0000313" key="8">
    <source>
        <dbReference type="EMBL" id="SDG43363.1"/>
    </source>
</evidence>
<dbReference type="EMBL" id="FNCE01000012">
    <property type="protein sequence ID" value="SDG43363.1"/>
    <property type="molecule type" value="Genomic_DNA"/>
</dbReference>
<dbReference type="Pfam" id="PF00015">
    <property type="entry name" value="MCPsignal"/>
    <property type="match status" value="1"/>
</dbReference>
<evidence type="ECO:0000256" key="1">
    <source>
        <dbReference type="ARBA" id="ARBA00023224"/>
    </source>
</evidence>
<reference evidence="8 9" key="1">
    <citation type="submission" date="2016-10" db="EMBL/GenBank/DDBJ databases">
        <authorList>
            <person name="de Groot N.N."/>
        </authorList>
    </citation>
    <scope>NUCLEOTIDE SEQUENCE [LARGE SCALE GENOMIC DNA]</scope>
    <source>
        <strain evidence="8 9">DSM 25584</strain>
    </source>
</reference>
<dbReference type="AlphaFoldDB" id="A0A1G7U7D3"/>
<evidence type="ECO:0000256" key="4">
    <source>
        <dbReference type="SAM" id="Coils"/>
    </source>
</evidence>
<evidence type="ECO:0000259" key="6">
    <source>
        <dbReference type="PROSITE" id="PS50111"/>
    </source>
</evidence>
<sequence length="619" mass="66191">MSAAGARAGHTHAGRRFGLSAKVIALAVVPIVLLAGLNAYTMVSANGLLTRVLDDANDRRAHTATVNAVVANTNDSMAQLRAKVDGVNAVHQRSLLKRDPGLVEATRRETDSAREALAAFQDQVKALSGVVENAGLLTDAGVAADKRRLADRRLGVLQRARTKLERLFTLFAEANERTIDALKANNHTAAVNNFAYEERARIRALREAVERSATVVDGLSTQLRQYGKQQLQAAHAAARANAHQQAWVQAGVGGAVVLVVAALVIAYAVFGISRPLKRMIAVMCEFAEGNYGSRIPSAGNDEIGEMAQALAVFRSNAEEAERLKREQEEAEKRAAEERKQALRDMADRFEREVGAIVEQVASSGRQLDSTSQNMATVAQDVQTKARTVSASAEQAAANVQTVASSAQELTHSIDEVSGRVTEGANTAQSARGEAEKARERVNTLREAADEIGDVIQQIQDIAEKTNLLALNATIEAARAGEAGKGFAVVADEVKSLANQTHKATEDISQRITRVQTETGEAVNAIQTVTASIKEMDEATGSIASAMEQQNSSTQEIARNIQEISQGTQNVSQTIAEVTEAADRTGTAADEVRDSARTIDEQASTLQQKVTTFLDEVRAG</sequence>
<dbReference type="SMART" id="SM00283">
    <property type="entry name" value="MA"/>
    <property type="match status" value="1"/>
</dbReference>
<dbReference type="InterPro" id="IPR004089">
    <property type="entry name" value="MCPsignal_dom"/>
</dbReference>
<feature type="transmembrane region" description="Helical" evidence="5">
    <location>
        <begin position="246"/>
        <end position="270"/>
    </location>
</feature>
<comment type="similarity">
    <text evidence="2">Belongs to the methyl-accepting chemotaxis (MCP) protein family.</text>
</comment>
<dbReference type="Proteomes" id="UP000199415">
    <property type="component" value="Unassembled WGS sequence"/>
</dbReference>
<dbReference type="OrthoDB" id="266313at2"/>
<dbReference type="Pfam" id="PF00672">
    <property type="entry name" value="HAMP"/>
    <property type="match status" value="1"/>
</dbReference>
<dbReference type="STRING" id="1082479.SAMN05216241_11244"/>
<dbReference type="GO" id="GO:0007165">
    <property type="term" value="P:signal transduction"/>
    <property type="evidence" value="ECO:0007669"/>
    <property type="project" value="UniProtKB-KW"/>
</dbReference>
<dbReference type="SUPFAM" id="SSF58104">
    <property type="entry name" value="Methyl-accepting chemotaxis protein (MCP) signaling domain"/>
    <property type="match status" value="1"/>
</dbReference>
<accession>A0A1G7U7D3</accession>
<dbReference type="PROSITE" id="PS50111">
    <property type="entry name" value="CHEMOTAXIS_TRANSDUC_2"/>
    <property type="match status" value="1"/>
</dbReference>
<dbReference type="InterPro" id="IPR003660">
    <property type="entry name" value="HAMP_dom"/>
</dbReference>
<feature type="domain" description="HAMP" evidence="7">
    <location>
        <begin position="270"/>
        <end position="322"/>
    </location>
</feature>
<keyword evidence="4" id="KW-0175">Coiled coil</keyword>
<evidence type="ECO:0000256" key="5">
    <source>
        <dbReference type="SAM" id="Phobius"/>
    </source>
</evidence>
<feature type="coiled-coil region" evidence="4">
    <location>
        <begin position="427"/>
        <end position="464"/>
    </location>
</feature>
<proteinExistence type="inferred from homology"/>